<accession>A0AAD5RG29</accession>
<gene>
    <name evidence="1" type="ORF">MKZ38_000769</name>
</gene>
<dbReference type="EMBL" id="JAKWBI020001180">
    <property type="protein sequence ID" value="KAJ2891193.1"/>
    <property type="molecule type" value="Genomic_DNA"/>
</dbReference>
<reference evidence="1" key="1">
    <citation type="submission" date="2022-07" db="EMBL/GenBank/DDBJ databases">
        <title>Draft genome sequence of Zalerion maritima ATCC 34329, a (micro)plastics degrading marine fungus.</title>
        <authorList>
            <person name="Paco A."/>
            <person name="Goncalves M.F.M."/>
            <person name="Rocha-Santos T.A.P."/>
            <person name="Alves A."/>
        </authorList>
    </citation>
    <scope>NUCLEOTIDE SEQUENCE</scope>
    <source>
        <strain evidence="1">ATCC 34329</strain>
    </source>
</reference>
<protein>
    <submittedName>
        <fullName evidence="1">Uncharacterized protein</fullName>
    </submittedName>
</protein>
<proteinExistence type="predicted"/>
<sequence>MATLLDLTPTLPALNKALEVQSFQKSREQSMCELILDEGTVMLQADVIKNCKPSRVTGWKFQAGPGGPRFFNAGKPHPKLENVDDLKEALVNAGVL</sequence>
<dbReference type="AlphaFoldDB" id="A0AAD5RG29"/>
<organism evidence="1 2">
    <name type="scientific">Zalerion maritima</name>
    <dbReference type="NCBI Taxonomy" id="339359"/>
    <lineage>
        <taxon>Eukaryota</taxon>
        <taxon>Fungi</taxon>
        <taxon>Dikarya</taxon>
        <taxon>Ascomycota</taxon>
        <taxon>Pezizomycotina</taxon>
        <taxon>Sordariomycetes</taxon>
        <taxon>Lulworthiomycetidae</taxon>
        <taxon>Lulworthiales</taxon>
        <taxon>Lulworthiaceae</taxon>
        <taxon>Zalerion</taxon>
    </lineage>
</organism>
<dbReference type="Proteomes" id="UP001201980">
    <property type="component" value="Unassembled WGS sequence"/>
</dbReference>
<name>A0AAD5RG29_9PEZI</name>
<evidence type="ECO:0000313" key="1">
    <source>
        <dbReference type="EMBL" id="KAJ2891193.1"/>
    </source>
</evidence>
<evidence type="ECO:0000313" key="2">
    <source>
        <dbReference type="Proteomes" id="UP001201980"/>
    </source>
</evidence>
<keyword evidence="2" id="KW-1185">Reference proteome</keyword>
<comment type="caution">
    <text evidence="1">The sequence shown here is derived from an EMBL/GenBank/DDBJ whole genome shotgun (WGS) entry which is preliminary data.</text>
</comment>